<protein>
    <submittedName>
        <fullName evidence="2">Flagellin biosynthesis protein FlgD</fullName>
    </submittedName>
</protein>
<dbReference type="AlphaFoldDB" id="A0A1Z8B2M2"/>
<reference evidence="3" key="1">
    <citation type="journal article" date="2017" name="Proc. Natl. Acad. Sci. U.S.A.">
        <title>Simulation of Deepwater Horizon oil plume reveals substrate specialization within a complex community of hydrocarbon-degraders.</title>
        <authorList>
            <person name="Hu P."/>
            <person name="Dubinsky E.A."/>
            <person name="Probst A.J."/>
            <person name="Wang J."/>
            <person name="Sieber C.M.K."/>
            <person name="Tom L.M."/>
            <person name="Gardinali P."/>
            <person name="Banfield J.F."/>
            <person name="Atlas R.M."/>
            <person name="Andersen G.L."/>
        </authorList>
    </citation>
    <scope>NUCLEOTIDE SEQUENCE [LARGE SCALE GENOMIC DNA]</scope>
</reference>
<sequence length="162" mass="18732">MKRFFKILPAVVLVSFLALSFSTPVDKINYKCLIQLKNYTGEGAYVVISLMNPEGDYEETLYVQGKDAEWYSEISEWWKFYGKRRPDIDAISGATISGGERSINVIQIPEDKIDKGYKIRFETAVEDQEYYAKDLEFDLTQANLKGKKEGTGFIRYVRLIRQ</sequence>
<dbReference type="InterPro" id="IPR014469">
    <property type="entry name" value="DUF2271"/>
</dbReference>
<dbReference type="RefSeq" id="WP_303686355.1">
    <property type="nucleotide sequence ID" value="NZ_CAJXYO010000001.1"/>
</dbReference>
<organism evidence="2 3">
    <name type="scientific">Nonlabens dokdonensis</name>
    <dbReference type="NCBI Taxonomy" id="328515"/>
    <lineage>
        <taxon>Bacteria</taxon>
        <taxon>Pseudomonadati</taxon>
        <taxon>Bacteroidota</taxon>
        <taxon>Flavobacteriia</taxon>
        <taxon>Flavobacteriales</taxon>
        <taxon>Flavobacteriaceae</taxon>
        <taxon>Nonlabens</taxon>
    </lineage>
</organism>
<keyword evidence="1" id="KW-0732">Signal</keyword>
<dbReference type="Proteomes" id="UP000196102">
    <property type="component" value="Unassembled WGS sequence"/>
</dbReference>
<evidence type="ECO:0000256" key="1">
    <source>
        <dbReference type="SAM" id="SignalP"/>
    </source>
</evidence>
<evidence type="ECO:0000313" key="3">
    <source>
        <dbReference type="Proteomes" id="UP000196102"/>
    </source>
</evidence>
<comment type="caution">
    <text evidence="2">The sequence shown here is derived from an EMBL/GenBank/DDBJ whole genome shotgun (WGS) entry which is preliminary data.</text>
</comment>
<name>A0A1Z8B2M2_9FLAO</name>
<gene>
    <name evidence="2" type="ORF">A9Q93_05295</name>
</gene>
<dbReference type="Pfam" id="PF10029">
    <property type="entry name" value="DUF2271"/>
    <property type="match status" value="1"/>
</dbReference>
<feature type="signal peptide" evidence="1">
    <location>
        <begin position="1"/>
        <end position="27"/>
    </location>
</feature>
<proteinExistence type="predicted"/>
<dbReference type="EMBL" id="MAAX01000087">
    <property type="protein sequence ID" value="OUS16846.1"/>
    <property type="molecule type" value="Genomic_DNA"/>
</dbReference>
<evidence type="ECO:0000313" key="2">
    <source>
        <dbReference type="EMBL" id="OUS16846.1"/>
    </source>
</evidence>
<feature type="chain" id="PRO_5012735398" evidence="1">
    <location>
        <begin position="28"/>
        <end position="162"/>
    </location>
</feature>
<keyword evidence="2" id="KW-0282">Flagellum</keyword>
<keyword evidence="2" id="KW-0969">Cilium</keyword>
<accession>A0A1Z8B2M2</accession>
<keyword evidence="2" id="KW-0966">Cell projection</keyword>